<organism evidence="1 2">
    <name type="scientific">Pleuronectes platessa</name>
    <name type="common">European plaice</name>
    <dbReference type="NCBI Taxonomy" id="8262"/>
    <lineage>
        <taxon>Eukaryota</taxon>
        <taxon>Metazoa</taxon>
        <taxon>Chordata</taxon>
        <taxon>Craniata</taxon>
        <taxon>Vertebrata</taxon>
        <taxon>Euteleostomi</taxon>
        <taxon>Actinopterygii</taxon>
        <taxon>Neopterygii</taxon>
        <taxon>Teleostei</taxon>
        <taxon>Neoteleostei</taxon>
        <taxon>Acanthomorphata</taxon>
        <taxon>Carangaria</taxon>
        <taxon>Pleuronectiformes</taxon>
        <taxon>Pleuronectoidei</taxon>
        <taxon>Pleuronectidae</taxon>
        <taxon>Pleuronectes</taxon>
    </lineage>
</organism>
<dbReference type="AlphaFoldDB" id="A0A9N7YVG0"/>
<reference evidence="1" key="1">
    <citation type="submission" date="2020-03" db="EMBL/GenBank/DDBJ databases">
        <authorList>
            <person name="Weist P."/>
        </authorList>
    </citation>
    <scope>NUCLEOTIDE SEQUENCE</scope>
</reference>
<evidence type="ECO:0000313" key="1">
    <source>
        <dbReference type="EMBL" id="CAB1439219.1"/>
    </source>
</evidence>
<dbReference type="Proteomes" id="UP001153269">
    <property type="component" value="Unassembled WGS sequence"/>
</dbReference>
<comment type="caution">
    <text evidence="1">The sequence shown here is derived from an EMBL/GenBank/DDBJ whole genome shotgun (WGS) entry which is preliminary data.</text>
</comment>
<keyword evidence="2" id="KW-1185">Reference proteome</keyword>
<accession>A0A9N7YVG0</accession>
<name>A0A9N7YVG0_PLEPL</name>
<evidence type="ECO:0000313" key="2">
    <source>
        <dbReference type="Proteomes" id="UP001153269"/>
    </source>
</evidence>
<protein>
    <submittedName>
        <fullName evidence="1">Uncharacterized protein</fullName>
    </submittedName>
</protein>
<proteinExistence type="predicted"/>
<sequence>MFKSPCSRPRVHVLVFKSPCSRPCVHVLVFTSSCSRPRVHFLVFTSSCSRPRVHVLVFTSSCSHPHVVPNNYAATATLSSQPQLSTGSALHHRVAEAVTSASLTSLVNAGVQLRGSVLPPFTESDVWSVDGVNHVDGGVLMLHSTMWIMWPN</sequence>
<dbReference type="PROSITE" id="PS51257">
    <property type="entry name" value="PROKAR_LIPOPROTEIN"/>
    <property type="match status" value="1"/>
</dbReference>
<dbReference type="EMBL" id="CADEAL010002247">
    <property type="protein sequence ID" value="CAB1439219.1"/>
    <property type="molecule type" value="Genomic_DNA"/>
</dbReference>
<gene>
    <name evidence="1" type="ORF">PLEPLA_LOCUS27041</name>
</gene>